<evidence type="ECO:0000313" key="1">
    <source>
        <dbReference type="EMBL" id="TBX98102.1"/>
    </source>
</evidence>
<dbReference type="InterPro" id="IPR025683">
    <property type="entry name" value="Protein_beta"/>
</dbReference>
<dbReference type="RefSeq" id="WP_131603248.1">
    <property type="nucleotide sequence ID" value="NZ_SJLU01000001.1"/>
</dbReference>
<evidence type="ECO:0000313" key="2">
    <source>
        <dbReference type="Proteomes" id="UP000291866"/>
    </source>
</evidence>
<dbReference type="Proteomes" id="UP000291866">
    <property type="component" value="Unassembled WGS sequence"/>
</dbReference>
<evidence type="ECO:0008006" key="3">
    <source>
        <dbReference type="Google" id="ProtNLM"/>
    </source>
</evidence>
<organism evidence="1 2">
    <name type="scientific">Rhizobium leguminosarum bv. viciae</name>
    <dbReference type="NCBI Taxonomy" id="387"/>
    <lineage>
        <taxon>Bacteria</taxon>
        <taxon>Pseudomonadati</taxon>
        <taxon>Pseudomonadota</taxon>
        <taxon>Alphaproteobacteria</taxon>
        <taxon>Hyphomicrobiales</taxon>
        <taxon>Rhizobiaceae</taxon>
        <taxon>Rhizobium/Agrobacterium group</taxon>
        <taxon>Rhizobium</taxon>
    </lineage>
</organism>
<comment type="caution">
    <text evidence="1">The sequence shown here is derived from an EMBL/GenBank/DDBJ whole genome shotgun (WGS) entry which is preliminary data.</text>
</comment>
<proteinExistence type="predicted"/>
<name>A0A8G2J3H0_RHILV</name>
<accession>A0A8G2J3H0</accession>
<protein>
    <recommendedName>
        <fullName evidence="3">Beta family protein</fullName>
    </recommendedName>
</protein>
<reference evidence="1 2" key="1">
    <citation type="submission" date="2019-02" db="EMBL/GenBank/DDBJ databases">
        <title>The competitiveness to form nodules shapes the capacities of Rhizobium leguminosarum sv viciae communities to promote symbiosis with specific hosts.</title>
        <authorList>
            <person name="Boivin S."/>
            <person name="Lepetit M."/>
        </authorList>
    </citation>
    <scope>NUCLEOTIDE SEQUENCE [LARGE SCALE GENOMIC DNA]</scope>
    <source>
        <strain evidence="1 2">SPF4F3</strain>
    </source>
</reference>
<dbReference type="EMBL" id="SJLU01000001">
    <property type="protein sequence ID" value="TBX98102.1"/>
    <property type="molecule type" value="Genomic_DNA"/>
</dbReference>
<sequence>MYYPNLKTTDSELRAIRHLGSDVKSRITPVFELTRSRKTKSLPEGSLETRAKQLNEVYGANSFILDLSTEQDLMNEETVNLFDEAAGYAHWKTFLEANFSKSIVPCALYVEEGSKDNFKEQVRWIVAAYGRVCLRTSVADEFAATLYAWALEVANEKKIILCPILYYLDPTELTKTAQACQFYITTVVGNRYPDALIFAGSSFPRYVTDLIGCGDDRGAFDLNEIRLEDWLKQNYPNVPLEKSDFASVHPRRYPTKGGNWIPRIDYIDGDQFRYSRIRRDQGGYAAAAMRIDTTSIMKLPRCWGTNQIVSAKNGVVLGGSPSFWISVRINCWITRRAGIL</sequence>
<dbReference type="AlphaFoldDB" id="A0A8G2J3H0"/>
<gene>
    <name evidence="1" type="ORF">E0H31_04130</name>
</gene>
<dbReference type="Pfam" id="PF14350">
    <property type="entry name" value="Beta_protein"/>
    <property type="match status" value="1"/>
</dbReference>